<accession>A0A2I0WW34</accession>
<dbReference type="AlphaFoldDB" id="A0A2I0WW34"/>
<proteinExistence type="predicted"/>
<protein>
    <submittedName>
        <fullName evidence="1">Uncharacterized protein</fullName>
    </submittedName>
</protein>
<sequence length="60" mass="7174">MFVNSIRPSMVSNKHHDSGTIRSRLFLLLLGLLTVQRIRLYLFIAKLTFRFSYSYMLMIY</sequence>
<dbReference type="EMBL" id="KZ502407">
    <property type="protein sequence ID" value="PKU79869.1"/>
    <property type="molecule type" value="Genomic_DNA"/>
</dbReference>
<organism evidence="1 2">
    <name type="scientific">Dendrobium catenatum</name>
    <dbReference type="NCBI Taxonomy" id="906689"/>
    <lineage>
        <taxon>Eukaryota</taxon>
        <taxon>Viridiplantae</taxon>
        <taxon>Streptophyta</taxon>
        <taxon>Embryophyta</taxon>
        <taxon>Tracheophyta</taxon>
        <taxon>Spermatophyta</taxon>
        <taxon>Magnoliopsida</taxon>
        <taxon>Liliopsida</taxon>
        <taxon>Asparagales</taxon>
        <taxon>Orchidaceae</taxon>
        <taxon>Epidendroideae</taxon>
        <taxon>Malaxideae</taxon>
        <taxon>Dendrobiinae</taxon>
        <taxon>Dendrobium</taxon>
    </lineage>
</organism>
<evidence type="ECO:0000313" key="1">
    <source>
        <dbReference type="EMBL" id="PKU79869.1"/>
    </source>
</evidence>
<reference evidence="1 2" key="2">
    <citation type="journal article" date="2017" name="Nature">
        <title>The Apostasia genome and the evolution of orchids.</title>
        <authorList>
            <person name="Zhang G.Q."/>
            <person name="Liu K.W."/>
            <person name="Li Z."/>
            <person name="Lohaus R."/>
            <person name="Hsiao Y.Y."/>
            <person name="Niu S.C."/>
            <person name="Wang J.Y."/>
            <person name="Lin Y.C."/>
            <person name="Xu Q."/>
            <person name="Chen L.J."/>
            <person name="Yoshida K."/>
            <person name="Fujiwara S."/>
            <person name="Wang Z.W."/>
            <person name="Zhang Y.Q."/>
            <person name="Mitsuda N."/>
            <person name="Wang M."/>
            <person name="Liu G.H."/>
            <person name="Pecoraro L."/>
            <person name="Huang H.X."/>
            <person name="Xiao X.J."/>
            <person name="Lin M."/>
            <person name="Wu X.Y."/>
            <person name="Wu W.L."/>
            <person name="Chen Y.Y."/>
            <person name="Chang S.B."/>
            <person name="Sakamoto S."/>
            <person name="Ohme-Takagi M."/>
            <person name="Yagi M."/>
            <person name="Zeng S.J."/>
            <person name="Shen C.Y."/>
            <person name="Yeh C.M."/>
            <person name="Luo Y.B."/>
            <person name="Tsai W.C."/>
            <person name="Van de Peer Y."/>
            <person name="Liu Z.J."/>
        </authorList>
    </citation>
    <scope>NUCLEOTIDE SEQUENCE [LARGE SCALE GENOMIC DNA]</scope>
    <source>
        <tissue evidence="1">The whole plant</tissue>
    </source>
</reference>
<dbReference type="Proteomes" id="UP000233837">
    <property type="component" value="Unassembled WGS sequence"/>
</dbReference>
<keyword evidence="2" id="KW-1185">Reference proteome</keyword>
<gene>
    <name evidence="1" type="ORF">MA16_Dca012057</name>
</gene>
<evidence type="ECO:0000313" key="2">
    <source>
        <dbReference type="Proteomes" id="UP000233837"/>
    </source>
</evidence>
<name>A0A2I0WW34_9ASPA</name>
<reference evidence="1 2" key="1">
    <citation type="journal article" date="2016" name="Sci. Rep.">
        <title>The Dendrobium catenatum Lindl. genome sequence provides insights into polysaccharide synthase, floral development and adaptive evolution.</title>
        <authorList>
            <person name="Zhang G.Q."/>
            <person name="Xu Q."/>
            <person name="Bian C."/>
            <person name="Tsai W.C."/>
            <person name="Yeh C.M."/>
            <person name="Liu K.W."/>
            <person name="Yoshida K."/>
            <person name="Zhang L.S."/>
            <person name="Chang S.B."/>
            <person name="Chen F."/>
            <person name="Shi Y."/>
            <person name="Su Y.Y."/>
            <person name="Zhang Y.Q."/>
            <person name="Chen L.J."/>
            <person name="Yin Y."/>
            <person name="Lin M."/>
            <person name="Huang H."/>
            <person name="Deng H."/>
            <person name="Wang Z.W."/>
            <person name="Zhu S.L."/>
            <person name="Zhao X."/>
            <person name="Deng C."/>
            <person name="Niu S.C."/>
            <person name="Huang J."/>
            <person name="Wang M."/>
            <person name="Liu G.H."/>
            <person name="Yang H.J."/>
            <person name="Xiao X.J."/>
            <person name="Hsiao Y.Y."/>
            <person name="Wu W.L."/>
            <person name="Chen Y.Y."/>
            <person name="Mitsuda N."/>
            <person name="Ohme-Takagi M."/>
            <person name="Luo Y.B."/>
            <person name="Van de Peer Y."/>
            <person name="Liu Z.J."/>
        </authorList>
    </citation>
    <scope>NUCLEOTIDE SEQUENCE [LARGE SCALE GENOMIC DNA]</scope>
    <source>
        <tissue evidence="1">The whole plant</tissue>
    </source>
</reference>